<dbReference type="SUPFAM" id="SSF52266">
    <property type="entry name" value="SGNH hydrolase"/>
    <property type="match status" value="1"/>
</dbReference>
<keyword evidence="2" id="KW-1185">Reference proteome</keyword>
<proteinExistence type="predicted"/>
<organism evidence="1 2">
    <name type="scientific">Cymbomonas tetramitiformis</name>
    <dbReference type="NCBI Taxonomy" id="36881"/>
    <lineage>
        <taxon>Eukaryota</taxon>
        <taxon>Viridiplantae</taxon>
        <taxon>Chlorophyta</taxon>
        <taxon>Pyramimonadophyceae</taxon>
        <taxon>Pyramimonadales</taxon>
        <taxon>Pyramimonadaceae</taxon>
        <taxon>Cymbomonas</taxon>
    </lineage>
</organism>
<accession>A0AAE0FCH5</accession>
<protein>
    <submittedName>
        <fullName evidence="1">Uncharacterized protein</fullName>
    </submittedName>
</protein>
<dbReference type="Proteomes" id="UP001190700">
    <property type="component" value="Unassembled WGS sequence"/>
</dbReference>
<reference evidence="1 2" key="1">
    <citation type="journal article" date="2015" name="Genome Biol. Evol.">
        <title>Comparative Genomics of a Bacterivorous Green Alga Reveals Evolutionary Causalities and Consequences of Phago-Mixotrophic Mode of Nutrition.</title>
        <authorList>
            <person name="Burns J.A."/>
            <person name="Paasch A."/>
            <person name="Narechania A."/>
            <person name="Kim E."/>
        </authorList>
    </citation>
    <scope>NUCLEOTIDE SEQUENCE [LARGE SCALE GENOMIC DNA]</scope>
    <source>
        <strain evidence="1 2">PLY_AMNH</strain>
    </source>
</reference>
<gene>
    <name evidence="1" type="ORF">CYMTET_33745</name>
</gene>
<dbReference type="AlphaFoldDB" id="A0AAE0FCH5"/>
<name>A0AAE0FCH5_9CHLO</name>
<dbReference type="PANTHER" id="PTHR34407">
    <property type="entry name" value="EXPRESSED PROTEIN"/>
    <property type="match status" value="1"/>
</dbReference>
<sequence length="462" mass="52401">MTMMRRSRPIVGNTQRLHAMLRRIVLQRECIKVLIMGGSVTHGFNLGGDGTQRPYHVHFIKWLNVKYPCEGSGHEMLGMKAPTGGITSKVLLSLLTHNLEFYNLIDMIFVEVAPNDPFIGENTERHDKTKKTTDVIQWYTEVIVRNLLRARTPSPPAVMYVESAWNGYKWLQAMEKPTPMTVAQSFDGIAQLAHQQVLFYYQIPTVSAVDVLWPLAMHNRSAYWRGHEYSWMWNNLDRCCHPTHEGHMLLALLLAYNMEEEIRRWIHEPLRAIEEDVTMTRALEPPWLLTAKEDAEMGLRAAFSDMNFMLGAPEPSAIGHNEGWSWYADSKNKTGLIATRVGAHLSLKINVPAAAKVVIGFLQSYNTLTPAAWWVDEVAEGSTQCPQSADEPTRGRQYTIDPLKVNEKVSVYNSVSQPIQPTSAKDGIHYIHFCLIRRQKSDEINGKFKLMTVKVSADLTAG</sequence>
<evidence type="ECO:0000313" key="2">
    <source>
        <dbReference type="Proteomes" id="UP001190700"/>
    </source>
</evidence>
<comment type="caution">
    <text evidence="1">The sequence shown here is derived from an EMBL/GenBank/DDBJ whole genome shotgun (WGS) entry which is preliminary data.</text>
</comment>
<dbReference type="EMBL" id="LGRX02020916">
    <property type="protein sequence ID" value="KAK3257157.1"/>
    <property type="molecule type" value="Genomic_DNA"/>
</dbReference>
<dbReference type="PANTHER" id="PTHR34407:SF1">
    <property type="entry name" value="SGNH HYDROLASE-TYPE ESTERASE DOMAIN-CONTAINING PROTEIN"/>
    <property type="match status" value="1"/>
</dbReference>
<evidence type="ECO:0000313" key="1">
    <source>
        <dbReference type="EMBL" id="KAK3257157.1"/>
    </source>
</evidence>